<feature type="chain" id="PRO_5017617378" evidence="1">
    <location>
        <begin position="31"/>
        <end position="386"/>
    </location>
</feature>
<comment type="caution">
    <text evidence="2">The sequence shown here is derived from an EMBL/GenBank/DDBJ whole genome shotgun (WGS) entry which is preliminary data.</text>
</comment>
<evidence type="ECO:0000256" key="1">
    <source>
        <dbReference type="SAM" id="SignalP"/>
    </source>
</evidence>
<reference evidence="2 3" key="1">
    <citation type="submission" date="2018-08" db="EMBL/GenBank/DDBJ databases">
        <title>Chitinophagaceae sp. K23C18032701, a novel bacterium isolated from forest soil.</title>
        <authorList>
            <person name="Wang C."/>
        </authorList>
    </citation>
    <scope>NUCLEOTIDE SEQUENCE [LARGE SCALE GENOMIC DNA]</scope>
    <source>
        <strain evidence="2 3">K23C18032701</strain>
    </source>
</reference>
<protein>
    <submittedName>
        <fullName evidence="2">Uncharacterized protein</fullName>
    </submittedName>
</protein>
<keyword evidence="3" id="KW-1185">Reference proteome</keyword>
<keyword evidence="1" id="KW-0732">Signal</keyword>
<dbReference type="EMBL" id="QTJU01000003">
    <property type="protein sequence ID" value="RFM28022.1"/>
    <property type="molecule type" value="Genomic_DNA"/>
</dbReference>
<dbReference type="AlphaFoldDB" id="A0A3E1NJC6"/>
<evidence type="ECO:0000313" key="2">
    <source>
        <dbReference type="EMBL" id="RFM28022.1"/>
    </source>
</evidence>
<proteinExistence type="predicted"/>
<gene>
    <name evidence="2" type="ORF">DXN05_10800</name>
</gene>
<organism evidence="2 3">
    <name type="scientific">Deminuibacter soli</name>
    <dbReference type="NCBI Taxonomy" id="2291815"/>
    <lineage>
        <taxon>Bacteria</taxon>
        <taxon>Pseudomonadati</taxon>
        <taxon>Bacteroidota</taxon>
        <taxon>Chitinophagia</taxon>
        <taxon>Chitinophagales</taxon>
        <taxon>Chitinophagaceae</taxon>
        <taxon>Deminuibacter</taxon>
    </lineage>
</organism>
<accession>A0A3E1NJC6</accession>
<evidence type="ECO:0000313" key="3">
    <source>
        <dbReference type="Proteomes" id="UP000261284"/>
    </source>
</evidence>
<feature type="signal peptide" evidence="1">
    <location>
        <begin position="1"/>
        <end position="30"/>
    </location>
</feature>
<name>A0A3E1NJC6_9BACT</name>
<dbReference type="Proteomes" id="UP000261284">
    <property type="component" value="Unassembled WGS sequence"/>
</dbReference>
<sequence>MLFNYFNCMNQRIVFAAFLLCINLAGRAQTALSGVQYSQALLVKPEGVFILGKTFKNSNGACFATVKKFDAALKEQWSLRIDSLPINVFSQMAFAGDTLLVTGVHATNTGNAASGVQVLRYINTGGKTLKTVSLGAATADVCGTIATGNNRTAIAYLYNNGAQATEQASKSVIKTTVSYGGKLQTFAFTWTSVLPFYTFYGNNKIYVLGNYNKEYTSMTQPFLQRQDIATGKQLEKIIATREDEFLASAWFREQFIHIITLSNPFNTDESQYVKITAITLDGVITGSVKIPFMRYHWEWAGHDNVYADATAIYLLVRKDTDPAATWLAKLDYTGKLLHEWRLPAQDNYFQYTVYKGELFFIGVPVNTAVAAGSLPVPVLQKFKLGE</sequence>